<evidence type="ECO:0000313" key="2">
    <source>
        <dbReference type="Proteomes" id="UP001218788"/>
    </source>
</evidence>
<dbReference type="Proteomes" id="UP001218788">
    <property type="component" value="Unassembled WGS sequence"/>
</dbReference>
<dbReference type="SUPFAM" id="SSF51658">
    <property type="entry name" value="Xylose isomerase-like"/>
    <property type="match status" value="1"/>
</dbReference>
<proteinExistence type="predicted"/>
<dbReference type="InterPro" id="IPR036237">
    <property type="entry name" value="Xyl_isomerase-like_sf"/>
</dbReference>
<dbReference type="PANTHER" id="PTHR42194:SF1">
    <property type="entry name" value="UPF0276 PROTEIN HI_1600"/>
    <property type="match status" value="1"/>
</dbReference>
<comment type="caution">
    <text evidence="1">The sequence shown here is derived from an EMBL/GenBank/DDBJ whole genome shotgun (WGS) entry which is preliminary data.</text>
</comment>
<sequence>MTAIHPIQQAQTNTTPIGVGLRHEHYSAALLSSSHSVDFVEIHAENFFAEGGAASRLLDQITERYKVSIHGTAMGLGSAKGIQPEYLKKFTRLVNRVDPLLVSDHACFTWGNISDTPVHAGDLLPLKFDQATLTVLANNIDRVQQALGRQLLIENIVSYKQFPAGDYSEAEFLATVAEKTGCGLLVDLNNVLVNYHNFTNGNALQLARQWLRHIPANAVKEIHLAGSSPVAPGMLIVDDHAQPVSNECWQLFDDAMTRFPAAATLIEWDNDLPSWPRLVYEADKARCRQAMAAELMA</sequence>
<dbReference type="RefSeq" id="WP_273638357.1">
    <property type="nucleotide sequence ID" value="NZ_JAQQXP010000001.1"/>
</dbReference>
<name>A0ABT5KYD1_9ALTE</name>
<dbReference type="Gene3D" id="3.20.20.150">
    <property type="entry name" value="Divalent-metal-dependent TIM barrel enzymes"/>
    <property type="match status" value="1"/>
</dbReference>
<dbReference type="PANTHER" id="PTHR42194">
    <property type="entry name" value="UPF0276 PROTEIN HI_1600"/>
    <property type="match status" value="1"/>
</dbReference>
<accession>A0ABT5KYD1</accession>
<organism evidence="1 2">
    <name type="scientific">Alteromonas gilva</name>
    <dbReference type="NCBI Taxonomy" id="2987522"/>
    <lineage>
        <taxon>Bacteria</taxon>
        <taxon>Pseudomonadati</taxon>
        <taxon>Pseudomonadota</taxon>
        <taxon>Gammaproteobacteria</taxon>
        <taxon>Alteromonadales</taxon>
        <taxon>Alteromonadaceae</taxon>
        <taxon>Alteromonas/Salinimonas group</taxon>
        <taxon>Alteromonas</taxon>
    </lineage>
</organism>
<protein>
    <submittedName>
        <fullName evidence="1">DUF692 domain-containing protein</fullName>
    </submittedName>
</protein>
<keyword evidence="2" id="KW-1185">Reference proteome</keyword>
<dbReference type="NCBIfam" id="NF003818">
    <property type="entry name" value="PRK05409.1"/>
    <property type="match status" value="1"/>
</dbReference>
<evidence type="ECO:0000313" key="1">
    <source>
        <dbReference type="EMBL" id="MDC8829780.1"/>
    </source>
</evidence>
<dbReference type="EMBL" id="JAQQXP010000001">
    <property type="protein sequence ID" value="MDC8829780.1"/>
    <property type="molecule type" value="Genomic_DNA"/>
</dbReference>
<reference evidence="1 2" key="1">
    <citation type="submission" date="2022-10" db="EMBL/GenBank/DDBJ databases">
        <title>Alteromonas sp. chi3 Genome sequencing.</title>
        <authorList>
            <person name="Park S."/>
        </authorList>
    </citation>
    <scope>NUCLEOTIDE SEQUENCE [LARGE SCALE GENOMIC DNA]</scope>
    <source>
        <strain evidence="2">chi3</strain>
    </source>
</reference>
<gene>
    <name evidence="1" type="ORF">OIK42_03285</name>
</gene>
<dbReference type="Pfam" id="PF05114">
    <property type="entry name" value="MbnB_TglH_ChrH"/>
    <property type="match status" value="1"/>
</dbReference>
<dbReference type="InterPro" id="IPR007801">
    <property type="entry name" value="MbnB/TglH/ChrH"/>
</dbReference>